<keyword evidence="2" id="KW-1185">Reference proteome</keyword>
<dbReference type="Proteomes" id="UP001630127">
    <property type="component" value="Unassembled WGS sequence"/>
</dbReference>
<name>A0ABD3B3M1_9GENT</name>
<feature type="non-terminal residue" evidence="1">
    <location>
        <position position="1"/>
    </location>
</feature>
<gene>
    <name evidence="1" type="ORF">ACH5RR_001484</name>
</gene>
<sequence length="127" mass="14419">RDLDKVIITCKEQQGPQGFSFLYTNTVGDQPLKKLDFVDRIGSFCGISSGLVLCGDHLDFHVLNPIMRQLFSLPHYPVEFETINSKASFAGYEAASPGFFSSKYDNDYNDFKMIVPIIDERDVKREN</sequence>
<protein>
    <submittedName>
        <fullName evidence="1">Uncharacterized protein</fullName>
    </submittedName>
</protein>
<dbReference type="AlphaFoldDB" id="A0ABD3B3M1"/>
<feature type="non-terminal residue" evidence="1">
    <location>
        <position position="127"/>
    </location>
</feature>
<evidence type="ECO:0000313" key="2">
    <source>
        <dbReference type="Proteomes" id="UP001630127"/>
    </source>
</evidence>
<accession>A0ABD3B3M1</accession>
<organism evidence="1 2">
    <name type="scientific">Cinchona calisaya</name>
    <dbReference type="NCBI Taxonomy" id="153742"/>
    <lineage>
        <taxon>Eukaryota</taxon>
        <taxon>Viridiplantae</taxon>
        <taxon>Streptophyta</taxon>
        <taxon>Embryophyta</taxon>
        <taxon>Tracheophyta</taxon>
        <taxon>Spermatophyta</taxon>
        <taxon>Magnoliopsida</taxon>
        <taxon>eudicotyledons</taxon>
        <taxon>Gunneridae</taxon>
        <taxon>Pentapetalae</taxon>
        <taxon>asterids</taxon>
        <taxon>lamiids</taxon>
        <taxon>Gentianales</taxon>
        <taxon>Rubiaceae</taxon>
        <taxon>Cinchonoideae</taxon>
        <taxon>Cinchoneae</taxon>
        <taxon>Cinchona</taxon>
    </lineage>
</organism>
<proteinExistence type="predicted"/>
<comment type="caution">
    <text evidence="1">The sequence shown here is derived from an EMBL/GenBank/DDBJ whole genome shotgun (WGS) entry which is preliminary data.</text>
</comment>
<evidence type="ECO:0000313" key="1">
    <source>
        <dbReference type="EMBL" id="KAL3538118.1"/>
    </source>
</evidence>
<dbReference type="EMBL" id="JBJUIK010000001">
    <property type="protein sequence ID" value="KAL3538118.1"/>
    <property type="molecule type" value="Genomic_DNA"/>
</dbReference>
<reference evidence="1 2" key="1">
    <citation type="submission" date="2024-11" db="EMBL/GenBank/DDBJ databases">
        <title>A near-complete genome assembly of Cinchona calisaya.</title>
        <authorList>
            <person name="Lian D.C."/>
            <person name="Zhao X.W."/>
            <person name="Wei L."/>
        </authorList>
    </citation>
    <scope>NUCLEOTIDE SEQUENCE [LARGE SCALE GENOMIC DNA]</scope>
    <source>
        <tissue evidence="1">Nenye</tissue>
    </source>
</reference>